<evidence type="ECO:0000256" key="1">
    <source>
        <dbReference type="ARBA" id="ARBA00004184"/>
    </source>
</evidence>
<dbReference type="GO" id="GO:0005768">
    <property type="term" value="C:endosome"/>
    <property type="evidence" value="ECO:0007669"/>
    <property type="project" value="TreeGrafter"/>
</dbReference>
<dbReference type="GO" id="GO:0006886">
    <property type="term" value="P:intracellular protein transport"/>
    <property type="evidence" value="ECO:0007669"/>
    <property type="project" value="UniProtKB-UniRule"/>
</dbReference>
<keyword evidence="8" id="KW-1185">Reference proteome</keyword>
<comment type="subcellular location">
    <subcellularLocation>
        <location evidence="1">Endomembrane system</location>
        <topology evidence="1">Peripheral membrane protein</topology>
    </subcellularLocation>
</comment>
<protein>
    <submittedName>
        <fullName evidence="7">Uncharacterized protein</fullName>
    </submittedName>
</protein>
<keyword evidence="5" id="KW-0472">Membrane</keyword>
<name>A0AAD3DVQ5_9CHLO</name>
<evidence type="ECO:0000313" key="7">
    <source>
        <dbReference type="EMBL" id="GFR48733.1"/>
    </source>
</evidence>
<accession>A0AAD3DVQ5</accession>
<dbReference type="PROSITE" id="PS50236">
    <property type="entry name" value="CHCR"/>
    <property type="match status" value="1"/>
</dbReference>
<dbReference type="PANTHER" id="PTHR23323">
    <property type="entry name" value="VACUOLAR PROTEIN SORTING-ASSOCIATED PROTEIN"/>
    <property type="match status" value="1"/>
</dbReference>
<dbReference type="GO" id="GO:0048284">
    <property type="term" value="P:organelle fusion"/>
    <property type="evidence" value="ECO:0007669"/>
    <property type="project" value="TreeGrafter"/>
</dbReference>
<evidence type="ECO:0000256" key="2">
    <source>
        <dbReference type="ARBA" id="ARBA00022723"/>
    </source>
</evidence>
<keyword evidence="4" id="KW-0862">Zinc</keyword>
<dbReference type="GO" id="GO:0007032">
    <property type="term" value="P:endosome organization"/>
    <property type="evidence" value="ECO:0007669"/>
    <property type="project" value="TreeGrafter"/>
</dbReference>
<dbReference type="InterPro" id="IPR057308">
    <property type="entry name" value="CHCR_PEP5_VPS11"/>
</dbReference>
<feature type="non-terminal residue" evidence="7">
    <location>
        <position position="1"/>
    </location>
</feature>
<evidence type="ECO:0000256" key="5">
    <source>
        <dbReference type="ARBA" id="ARBA00023136"/>
    </source>
</evidence>
<dbReference type="GO" id="GO:0030897">
    <property type="term" value="C:HOPS complex"/>
    <property type="evidence" value="ECO:0007669"/>
    <property type="project" value="TreeGrafter"/>
</dbReference>
<dbReference type="Proteomes" id="UP001054857">
    <property type="component" value="Unassembled WGS sequence"/>
</dbReference>
<dbReference type="InterPro" id="IPR000547">
    <property type="entry name" value="Clathrin_H-chain/VPS_repeat"/>
</dbReference>
<evidence type="ECO:0000313" key="8">
    <source>
        <dbReference type="Proteomes" id="UP001054857"/>
    </source>
</evidence>
<dbReference type="GO" id="GO:0030674">
    <property type="term" value="F:protein-macromolecule adaptor activity"/>
    <property type="evidence" value="ECO:0007669"/>
    <property type="project" value="TreeGrafter"/>
</dbReference>
<evidence type="ECO:0000256" key="4">
    <source>
        <dbReference type="ARBA" id="ARBA00022833"/>
    </source>
</evidence>
<keyword evidence="2" id="KW-0479">Metal-binding</keyword>
<dbReference type="Pfam" id="PF23356">
    <property type="entry name" value="TPR_PEP5_VPS11"/>
    <property type="match status" value="1"/>
</dbReference>
<dbReference type="GO" id="GO:0006904">
    <property type="term" value="P:vesicle docking involved in exocytosis"/>
    <property type="evidence" value="ECO:0007669"/>
    <property type="project" value="TreeGrafter"/>
</dbReference>
<dbReference type="EMBL" id="BMAR01000025">
    <property type="protein sequence ID" value="GFR48733.1"/>
    <property type="molecule type" value="Genomic_DNA"/>
</dbReference>
<evidence type="ECO:0000256" key="6">
    <source>
        <dbReference type="PROSITE-ProRule" id="PRU01006"/>
    </source>
</evidence>
<feature type="non-terminal residue" evidence="7">
    <location>
        <position position="177"/>
    </location>
</feature>
<proteinExistence type="predicted"/>
<comment type="caution">
    <text evidence="7">The sequence shown here is derived from an EMBL/GenBank/DDBJ whole genome shotgun (WGS) entry which is preliminary data.</text>
</comment>
<dbReference type="GO" id="GO:0007033">
    <property type="term" value="P:vacuole organization"/>
    <property type="evidence" value="ECO:0007669"/>
    <property type="project" value="TreeGrafter"/>
</dbReference>
<organism evidence="7 8">
    <name type="scientific">Astrephomene gubernaculifera</name>
    <dbReference type="NCBI Taxonomy" id="47775"/>
    <lineage>
        <taxon>Eukaryota</taxon>
        <taxon>Viridiplantae</taxon>
        <taxon>Chlorophyta</taxon>
        <taxon>core chlorophytes</taxon>
        <taxon>Chlorophyceae</taxon>
        <taxon>CS clade</taxon>
        <taxon>Chlamydomonadales</taxon>
        <taxon>Astrephomenaceae</taxon>
        <taxon>Astrephomene</taxon>
    </lineage>
</organism>
<sequence>GGSSSCLQLADVRTKLLAGTFVLPGLQHVFCAWGAVHAVTASGALWSYREIDLASQLEALLRRSLHKLALDVARGWWGGQQHHPGGAAGAGAGADAATLAAIHQRWGDHLYGKGEFDAAMTQYLETVGQLEPSYVIRRFLDAQRIHNLTAYLEVMHERGLATCDHTTLLLNCYTKLK</sequence>
<dbReference type="PANTHER" id="PTHR23323:SF24">
    <property type="entry name" value="VACUOLAR PROTEIN SORTING-ASSOCIATED PROTEIN 11 HOMOLOG"/>
    <property type="match status" value="1"/>
</dbReference>
<reference evidence="7 8" key="1">
    <citation type="journal article" date="2021" name="Sci. Rep.">
        <title>Genome sequencing of the multicellular alga Astrephomene provides insights into convergent evolution of germ-soma differentiation.</title>
        <authorList>
            <person name="Yamashita S."/>
            <person name="Yamamoto K."/>
            <person name="Matsuzaki R."/>
            <person name="Suzuki S."/>
            <person name="Yamaguchi H."/>
            <person name="Hirooka S."/>
            <person name="Minakuchi Y."/>
            <person name="Miyagishima S."/>
            <person name="Kawachi M."/>
            <person name="Toyoda A."/>
            <person name="Nozaki H."/>
        </authorList>
    </citation>
    <scope>NUCLEOTIDE SEQUENCE [LARGE SCALE GENOMIC DNA]</scope>
    <source>
        <strain evidence="7 8">NIES-4017</strain>
    </source>
</reference>
<dbReference type="AlphaFoldDB" id="A0AAD3DVQ5"/>
<dbReference type="GO" id="GO:0008270">
    <property type="term" value="F:zinc ion binding"/>
    <property type="evidence" value="ECO:0007669"/>
    <property type="project" value="UniProtKB-KW"/>
</dbReference>
<gene>
    <name evidence="7" type="ORF">Agub_g10691</name>
</gene>
<evidence type="ECO:0000256" key="3">
    <source>
        <dbReference type="ARBA" id="ARBA00022771"/>
    </source>
</evidence>
<keyword evidence="3" id="KW-0863">Zinc-finger</keyword>
<feature type="repeat" description="CHCR" evidence="6">
    <location>
        <begin position="123"/>
        <end position="177"/>
    </location>
</feature>